<name>A0ACD0P8B6_9BASI</name>
<protein>
    <submittedName>
        <fullName evidence="1">Uncharacterized protein</fullName>
    </submittedName>
</protein>
<dbReference type="Proteomes" id="UP000245626">
    <property type="component" value="Unassembled WGS sequence"/>
</dbReference>
<evidence type="ECO:0000313" key="2">
    <source>
        <dbReference type="Proteomes" id="UP000245626"/>
    </source>
</evidence>
<accession>A0ACD0P8B6</accession>
<reference evidence="1 2" key="1">
    <citation type="journal article" date="2018" name="Mol. Biol. Evol.">
        <title>Broad Genomic Sampling Reveals a Smut Pathogenic Ancestry of the Fungal Clade Ustilaginomycotina.</title>
        <authorList>
            <person name="Kijpornyongpan T."/>
            <person name="Mondo S.J."/>
            <person name="Barry K."/>
            <person name="Sandor L."/>
            <person name="Lee J."/>
            <person name="Lipzen A."/>
            <person name="Pangilinan J."/>
            <person name="LaButti K."/>
            <person name="Hainaut M."/>
            <person name="Henrissat B."/>
            <person name="Grigoriev I.V."/>
            <person name="Spatafora J.W."/>
            <person name="Aime M.C."/>
        </authorList>
    </citation>
    <scope>NUCLEOTIDE SEQUENCE [LARGE SCALE GENOMIC DNA]</scope>
    <source>
        <strain evidence="1 2">SA 807</strain>
    </source>
</reference>
<sequence>MSSAKATNKPLSLTLIAAASMTNGLGVNGGLPWKLKGEMTYFRNATTFVPREEGRVVGAKNVVIMGRKTWESIPPKFKPLKDRLNVIISRCGNPDQLGIESDGACLFASLEEAISSLQAKQSQRPCLLARTFVIGGAQLYAQAMRLVPESGAQVDHLLITRIMHPSYEECDAFLPEFRSLAQICSDRNKAVAAPREKTTNAKDSADEWIRLDHKSLRAWLGANEESEISTSIPEGTIQEGEVLYEFQMWERSKIALPELA</sequence>
<evidence type="ECO:0000313" key="1">
    <source>
        <dbReference type="EMBL" id="PWN54211.1"/>
    </source>
</evidence>
<dbReference type="EMBL" id="KZ819692">
    <property type="protein sequence ID" value="PWN54211.1"/>
    <property type="molecule type" value="Genomic_DNA"/>
</dbReference>
<gene>
    <name evidence="1" type="ORF">IE53DRAFT_337502</name>
</gene>
<keyword evidence="2" id="KW-1185">Reference proteome</keyword>
<organism evidence="1 2">
    <name type="scientific">Violaceomyces palustris</name>
    <dbReference type="NCBI Taxonomy" id="1673888"/>
    <lineage>
        <taxon>Eukaryota</taxon>
        <taxon>Fungi</taxon>
        <taxon>Dikarya</taxon>
        <taxon>Basidiomycota</taxon>
        <taxon>Ustilaginomycotina</taxon>
        <taxon>Ustilaginomycetes</taxon>
        <taxon>Violaceomycetales</taxon>
        <taxon>Violaceomycetaceae</taxon>
        <taxon>Violaceomyces</taxon>
    </lineage>
</organism>
<proteinExistence type="predicted"/>